<organism evidence="2 3">
    <name type="scientific">Lentinula detonsa</name>
    <dbReference type="NCBI Taxonomy" id="2804962"/>
    <lineage>
        <taxon>Eukaryota</taxon>
        <taxon>Fungi</taxon>
        <taxon>Dikarya</taxon>
        <taxon>Basidiomycota</taxon>
        <taxon>Agaricomycotina</taxon>
        <taxon>Agaricomycetes</taxon>
        <taxon>Agaricomycetidae</taxon>
        <taxon>Agaricales</taxon>
        <taxon>Marasmiineae</taxon>
        <taxon>Omphalotaceae</taxon>
        <taxon>Lentinula</taxon>
    </lineage>
</organism>
<feature type="transmembrane region" description="Helical" evidence="1">
    <location>
        <begin position="38"/>
        <end position="59"/>
    </location>
</feature>
<evidence type="ECO:0000313" key="2">
    <source>
        <dbReference type="EMBL" id="KAJ3749603.1"/>
    </source>
</evidence>
<dbReference type="AlphaFoldDB" id="A0A9W8P9G7"/>
<reference evidence="2 3" key="1">
    <citation type="journal article" date="2023" name="Proc. Natl. Acad. Sci. U.S.A.">
        <title>A global phylogenomic analysis of the shiitake genus Lentinula.</title>
        <authorList>
            <person name="Sierra-Patev S."/>
            <person name="Min B."/>
            <person name="Naranjo-Ortiz M."/>
            <person name="Looney B."/>
            <person name="Konkel Z."/>
            <person name="Slot J.C."/>
            <person name="Sakamoto Y."/>
            <person name="Steenwyk J.L."/>
            <person name="Rokas A."/>
            <person name="Carro J."/>
            <person name="Camarero S."/>
            <person name="Ferreira P."/>
            <person name="Molpeceres G."/>
            <person name="Ruiz-Duenas F.J."/>
            <person name="Serrano A."/>
            <person name="Henrissat B."/>
            <person name="Drula E."/>
            <person name="Hughes K.W."/>
            <person name="Mata J.L."/>
            <person name="Ishikawa N.K."/>
            <person name="Vargas-Isla R."/>
            <person name="Ushijima S."/>
            <person name="Smith C.A."/>
            <person name="Donoghue J."/>
            <person name="Ahrendt S."/>
            <person name="Andreopoulos W."/>
            <person name="He G."/>
            <person name="LaButti K."/>
            <person name="Lipzen A."/>
            <person name="Ng V."/>
            <person name="Riley R."/>
            <person name="Sandor L."/>
            <person name="Barry K."/>
            <person name="Martinez A.T."/>
            <person name="Xiao Y."/>
            <person name="Gibbons J.G."/>
            <person name="Terashima K."/>
            <person name="Grigoriev I.V."/>
            <person name="Hibbett D."/>
        </authorList>
    </citation>
    <scope>NUCLEOTIDE SEQUENCE [LARGE SCALE GENOMIC DNA]</scope>
    <source>
        <strain evidence="2 3">TFB7810</strain>
    </source>
</reference>
<gene>
    <name evidence="2" type="ORF">DFH05DRAFT_1477496</name>
</gene>
<feature type="transmembrane region" description="Helical" evidence="1">
    <location>
        <begin position="12"/>
        <end position="32"/>
    </location>
</feature>
<name>A0A9W8P9G7_9AGAR</name>
<evidence type="ECO:0000256" key="1">
    <source>
        <dbReference type="SAM" id="Phobius"/>
    </source>
</evidence>
<evidence type="ECO:0000313" key="3">
    <source>
        <dbReference type="Proteomes" id="UP001142393"/>
    </source>
</evidence>
<comment type="caution">
    <text evidence="2">The sequence shown here is derived from an EMBL/GenBank/DDBJ whole genome shotgun (WGS) entry which is preliminary data.</text>
</comment>
<dbReference type="EMBL" id="JANVFU010000002">
    <property type="protein sequence ID" value="KAJ3749603.1"/>
    <property type="molecule type" value="Genomic_DNA"/>
</dbReference>
<keyword evidence="1" id="KW-1133">Transmembrane helix</keyword>
<dbReference type="Proteomes" id="UP001142393">
    <property type="component" value="Unassembled WGS sequence"/>
</dbReference>
<keyword evidence="1" id="KW-0812">Transmembrane</keyword>
<keyword evidence="3" id="KW-1185">Reference proteome</keyword>
<sequence>MRRRSYRTIIRSLFLSTRLVYFTFNIQCSILRVQSKYLLPRVLSAISRLFLVLLFHCYCCRRRPKYTRIHRRLIRVQLRIRFWNGSSFCTTTGSVSHRPKSPS</sequence>
<protein>
    <submittedName>
        <fullName evidence="2">Uncharacterized protein</fullName>
    </submittedName>
</protein>
<keyword evidence="1" id="KW-0472">Membrane</keyword>
<accession>A0A9W8P9G7</accession>
<proteinExistence type="predicted"/>